<dbReference type="SUPFAM" id="SSF52540">
    <property type="entry name" value="P-loop containing nucleoside triphosphate hydrolases"/>
    <property type="match status" value="1"/>
</dbReference>
<evidence type="ECO:0000256" key="1">
    <source>
        <dbReference type="ARBA" id="ARBA00004123"/>
    </source>
</evidence>
<keyword evidence="4 10" id="KW-0347">Helicase</keyword>
<dbReference type="Gene3D" id="3.40.50.300">
    <property type="entry name" value="P-loop containing nucleotide triphosphate hydrolases"/>
    <property type="match status" value="1"/>
</dbReference>
<feature type="region of interest" description="Disordered" evidence="8">
    <location>
        <begin position="932"/>
        <end position="1032"/>
    </location>
</feature>
<sequence>MESGFVKRIGDVIIQRVGGPQDEPPPEEPPPGDMGPEHRIPEALVGPEHRYPDGRMSPEQRFSGSHMVPEQRILEGHGVPEHRMPPDMGLEHRITPDMVEQGPMDQPPTPSLLREGPIRRGIVPNDDLVPEDDILPEEVDHERPPQTVVHDMDDDIVPDFPEDDLNDDNTPEDEAPNVLDDLHEEDLGRPDDEEAPPHDDDIEEGDDVLAGLKEGADGVALMESEDLLREIKPEPMEHDGPDEDEGGDDQEEGGDDLEDDESKNGESGKRKQESDTEEENANKKKKSEEEIELDKKKNNAINFRRNIREVMDDAQLDEATLAAQRQEAERLRRVQDQQKYLREMQQQRQLQMQKNRAARMLSILQGGSGSASILKTGQSFSSQMAGQSGSSKPNTVVVKLGSGGPPQLLNKKVLEAIRSKSSPTPQDNRAGLNRMITKAHMVTPSVTIAPVKSTAMTDAEKKAHLTPDVVTISSSDEDDDDKPTPAPTPCDAKVKEEPEDEDDDCIVISEPSDAEEEEEDVDTNNSGMHTNDLFNCPDEQGRVLINVGKQEGEQEIFLAPQISRVIKPHQIGGVRFLFDNIIESAERYKTSTGFGCILAHSMGLGKTLQVVSFCDIFLSETPGRTIMCIMPINTLQNWMAEFNMWLPTDPSTSPLAAQGEVRPRNFQIFVLNDLHKTIASRARVVSEWQREGGVLLIGYEMYRQLSLKKSARVRKGKKKNPEEDFEDVKNKPHLENMHEALVKPGPDLVICDEGHRIKNSHASISHALKQIRTKRRVVLTGYPLQNNLLEYWCMVDFVRPNYLGTKTEFSNMFERPIQNGQCIDSTPQDIRLMRYRAHVLHSLLEGFVQRRSHSVLRNSLPQKEEYVLLVRMNDFQRKLYDTFMNEVVRTKAVPNPLKAFAVCCKIWNHPDILYNFLKKRELDELQDLDLEETANLNPNQPPPDPNSPRRGETRGKKGKGSKKAPPVPIKPAATVPPTNAQPEVKSEGQNANFDFNRDPQQNFGGAPQQQGDGFNGPPPQGDFNNFNPNFRGSGYYQNYNTYSNFPQEGGYNYGGEYNNYNNYYQGGGSYGNNFYPPVKKEQEDFDPVDKKEEIKFSQPKSLSGGQVVYSPQFGPGGQFEPKKEF</sequence>
<evidence type="ECO:0000256" key="7">
    <source>
        <dbReference type="ARBA" id="ARBA00023242"/>
    </source>
</evidence>
<dbReference type="PROSITE" id="PS51192">
    <property type="entry name" value="HELICASE_ATP_BIND_1"/>
    <property type="match status" value="1"/>
</dbReference>
<feature type="region of interest" description="Disordered" evidence="8">
    <location>
        <begin position="1096"/>
        <end position="1125"/>
    </location>
</feature>
<dbReference type="InterPro" id="IPR000330">
    <property type="entry name" value="SNF2_N"/>
</dbReference>
<feature type="compositionally biased region" description="Polar residues" evidence="8">
    <location>
        <begin position="987"/>
        <end position="1012"/>
    </location>
</feature>
<evidence type="ECO:0000256" key="6">
    <source>
        <dbReference type="ARBA" id="ARBA00023125"/>
    </source>
</evidence>
<dbReference type="AlphaFoldDB" id="A0A146MFZ2"/>
<feature type="compositionally biased region" description="Polar residues" evidence="8">
    <location>
        <begin position="523"/>
        <end position="532"/>
    </location>
</feature>
<feature type="compositionally biased region" description="Basic and acidic residues" evidence="8">
    <location>
        <begin position="35"/>
        <end position="58"/>
    </location>
</feature>
<keyword evidence="7" id="KW-0539">Nucleus</keyword>
<dbReference type="GO" id="GO:0005634">
    <property type="term" value="C:nucleus"/>
    <property type="evidence" value="ECO:0007669"/>
    <property type="project" value="UniProtKB-SubCell"/>
</dbReference>
<reference evidence="10" key="1">
    <citation type="journal article" date="2016" name="Gigascience">
        <title>De novo construction of an expanded transcriptome assembly for the western tarnished plant bug, Lygus hesperus.</title>
        <authorList>
            <person name="Tassone E.E."/>
            <person name="Geib S.M."/>
            <person name="Hall B."/>
            <person name="Fabrick J.A."/>
            <person name="Brent C.S."/>
            <person name="Hull J.J."/>
        </authorList>
    </citation>
    <scope>NUCLEOTIDE SEQUENCE</scope>
</reference>
<dbReference type="GO" id="GO:0016887">
    <property type="term" value="F:ATP hydrolysis activity"/>
    <property type="evidence" value="ECO:0007669"/>
    <property type="project" value="InterPro"/>
</dbReference>
<feature type="region of interest" description="Disordered" evidence="8">
    <location>
        <begin position="98"/>
        <end position="302"/>
    </location>
</feature>
<dbReference type="PANTHER" id="PTHR45797:SF1">
    <property type="entry name" value="HELICASE ARIP4"/>
    <property type="match status" value="1"/>
</dbReference>
<evidence type="ECO:0000256" key="5">
    <source>
        <dbReference type="ARBA" id="ARBA00022840"/>
    </source>
</evidence>
<feature type="compositionally biased region" description="Basic and acidic residues" evidence="8">
    <location>
        <begin position="185"/>
        <end position="199"/>
    </location>
</feature>
<dbReference type="InterPro" id="IPR038718">
    <property type="entry name" value="SNF2-like_sf"/>
</dbReference>
<evidence type="ECO:0000313" key="10">
    <source>
        <dbReference type="EMBL" id="JAQ17817.1"/>
    </source>
</evidence>
<dbReference type="GO" id="GO:0003677">
    <property type="term" value="F:DNA binding"/>
    <property type="evidence" value="ECO:0007669"/>
    <property type="project" value="UniProtKB-KW"/>
</dbReference>
<dbReference type="GO" id="GO:0004386">
    <property type="term" value="F:helicase activity"/>
    <property type="evidence" value="ECO:0007669"/>
    <property type="project" value="UniProtKB-KW"/>
</dbReference>
<feature type="compositionally biased region" description="Acidic residues" evidence="8">
    <location>
        <begin position="128"/>
        <end position="137"/>
    </location>
</feature>
<feature type="compositionally biased region" description="Acidic residues" evidence="8">
    <location>
        <begin position="152"/>
        <end position="175"/>
    </location>
</feature>
<name>A0A146MFZ2_LYGHE</name>
<feature type="non-terminal residue" evidence="10">
    <location>
        <position position="1125"/>
    </location>
</feature>
<feature type="compositionally biased region" description="Basic and acidic residues" evidence="8">
    <location>
        <begin position="262"/>
        <end position="297"/>
    </location>
</feature>
<keyword evidence="3" id="KW-0547">Nucleotide-binding</keyword>
<feature type="region of interest" description="Disordered" evidence="8">
    <location>
        <begin position="1"/>
        <end position="66"/>
    </location>
</feature>
<dbReference type="InterPro" id="IPR044573">
    <property type="entry name" value="ARIP4_DEXHc"/>
</dbReference>
<dbReference type="Gene3D" id="3.40.50.10810">
    <property type="entry name" value="Tandem AAA-ATPase domain"/>
    <property type="match status" value="1"/>
</dbReference>
<evidence type="ECO:0000256" key="4">
    <source>
        <dbReference type="ARBA" id="ARBA00022806"/>
    </source>
</evidence>
<dbReference type="Pfam" id="PF00176">
    <property type="entry name" value="SNF2-rel_dom"/>
    <property type="match status" value="1"/>
</dbReference>
<organism evidence="10">
    <name type="scientific">Lygus hesperus</name>
    <name type="common">Western plant bug</name>
    <dbReference type="NCBI Taxonomy" id="30085"/>
    <lineage>
        <taxon>Eukaryota</taxon>
        <taxon>Metazoa</taxon>
        <taxon>Ecdysozoa</taxon>
        <taxon>Arthropoda</taxon>
        <taxon>Hexapoda</taxon>
        <taxon>Insecta</taxon>
        <taxon>Pterygota</taxon>
        <taxon>Neoptera</taxon>
        <taxon>Paraneoptera</taxon>
        <taxon>Hemiptera</taxon>
        <taxon>Heteroptera</taxon>
        <taxon>Panheteroptera</taxon>
        <taxon>Cimicomorpha</taxon>
        <taxon>Miridae</taxon>
        <taxon>Mirini</taxon>
        <taxon>Lygus</taxon>
    </lineage>
</organism>
<dbReference type="SMART" id="SM00487">
    <property type="entry name" value="DEXDc"/>
    <property type="match status" value="1"/>
</dbReference>
<accession>A0A146MFZ2</accession>
<keyword evidence="4 10" id="KW-0378">Hydrolase</keyword>
<feature type="compositionally biased region" description="Acidic residues" evidence="8">
    <location>
        <begin position="240"/>
        <end position="261"/>
    </location>
</feature>
<protein>
    <submittedName>
        <fullName evidence="10">Helicase ARIP4</fullName>
    </submittedName>
</protein>
<keyword evidence="6" id="KW-0238">DNA-binding</keyword>
<proteinExistence type="inferred from homology"/>
<feature type="compositionally biased region" description="Polar residues" evidence="8">
    <location>
        <begin position="1022"/>
        <end position="1032"/>
    </location>
</feature>
<gene>
    <name evidence="10" type="primary">rad54l2_0</name>
    <name evidence="10" type="ORF">g.80542</name>
</gene>
<dbReference type="Gene3D" id="1.20.120.850">
    <property type="entry name" value="SWI2/SNF2 ATPases, N-terminal domain"/>
    <property type="match status" value="1"/>
</dbReference>
<evidence type="ECO:0000256" key="3">
    <source>
        <dbReference type="ARBA" id="ARBA00022741"/>
    </source>
</evidence>
<dbReference type="CDD" id="cd18069">
    <property type="entry name" value="DEXHc_ARIP4"/>
    <property type="match status" value="1"/>
</dbReference>
<dbReference type="GO" id="GO:0005524">
    <property type="term" value="F:ATP binding"/>
    <property type="evidence" value="ECO:0007669"/>
    <property type="project" value="UniProtKB-KW"/>
</dbReference>
<dbReference type="EMBL" id="GDHC01000812">
    <property type="protein sequence ID" value="JAQ17817.1"/>
    <property type="molecule type" value="Transcribed_RNA"/>
</dbReference>
<comment type="similarity">
    <text evidence="2">Belongs to the SNF2/RAD54 helicase family.</text>
</comment>
<feature type="compositionally biased region" description="Acidic residues" evidence="8">
    <location>
        <begin position="512"/>
        <end position="522"/>
    </location>
</feature>
<evidence type="ECO:0000256" key="8">
    <source>
        <dbReference type="SAM" id="MobiDB-lite"/>
    </source>
</evidence>
<keyword evidence="5" id="KW-0067">ATP-binding</keyword>
<comment type="subcellular location">
    <subcellularLocation>
        <location evidence="1">Nucleus</location>
    </subcellularLocation>
</comment>
<feature type="compositionally biased region" description="Basic and acidic residues" evidence="8">
    <location>
        <begin position="226"/>
        <end position="239"/>
    </location>
</feature>
<feature type="domain" description="Helicase ATP-binding" evidence="9">
    <location>
        <begin position="587"/>
        <end position="801"/>
    </location>
</feature>
<evidence type="ECO:0000256" key="2">
    <source>
        <dbReference type="ARBA" id="ARBA00007025"/>
    </source>
</evidence>
<evidence type="ECO:0000259" key="9">
    <source>
        <dbReference type="PROSITE" id="PS51192"/>
    </source>
</evidence>
<dbReference type="PANTHER" id="PTHR45797">
    <property type="entry name" value="RAD54-LIKE"/>
    <property type="match status" value="1"/>
</dbReference>
<dbReference type="InterPro" id="IPR027417">
    <property type="entry name" value="P-loop_NTPase"/>
</dbReference>
<feature type="region of interest" description="Disordered" evidence="8">
    <location>
        <begin position="459"/>
        <end position="532"/>
    </location>
</feature>
<dbReference type="InterPro" id="IPR014001">
    <property type="entry name" value="Helicase_ATP-bd"/>
</dbReference>
<dbReference type="InterPro" id="IPR044574">
    <property type="entry name" value="ARIP4-like"/>
</dbReference>